<evidence type="ECO:0000256" key="2">
    <source>
        <dbReference type="SAM" id="Phobius"/>
    </source>
</evidence>
<feature type="compositionally biased region" description="Low complexity" evidence="1">
    <location>
        <begin position="1037"/>
        <end position="1061"/>
    </location>
</feature>
<dbReference type="KEGG" id="mri:Mal4_24980"/>
<evidence type="ECO:0000256" key="3">
    <source>
        <dbReference type="SAM" id="SignalP"/>
    </source>
</evidence>
<evidence type="ECO:0000313" key="5">
    <source>
        <dbReference type="Proteomes" id="UP000320496"/>
    </source>
</evidence>
<reference evidence="4 5" key="1">
    <citation type="submission" date="2019-02" db="EMBL/GenBank/DDBJ databases">
        <title>Deep-cultivation of Planctomycetes and their phenomic and genomic characterization uncovers novel biology.</title>
        <authorList>
            <person name="Wiegand S."/>
            <person name="Jogler M."/>
            <person name="Boedeker C."/>
            <person name="Pinto D."/>
            <person name="Vollmers J."/>
            <person name="Rivas-Marin E."/>
            <person name="Kohn T."/>
            <person name="Peeters S.H."/>
            <person name="Heuer A."/>
            <person name="Rast P."/>
            <person name="Oberbeckmann S."/>
            <person name="Bunk B."/>
            <person name="Jeske O."/>
            <person name="Meyerdierks A."/>
            <person name="Storesund J.E."/>
            <person name="Kallscheuer N."/>
            <person name="Luecker S."/>
            <person name="Lage O.M."/>
            <person name="Pohl T."/>
            <person name="Merkel B.J."/>
            <person name="Hornburger P."/>
            <person name="Mueller R.-W."/>
            <person name="Bruemmer F."/>
            <person name="Labrenz M."/>
            <person name="Spormann A.M."/>
            <person name="Op den Camp H."/>
            <person name="Overmann J."/>
            <person name="Amann R."/>
            <person name="Jetten M.S.M."/>
            <person name="Mascher T."/>
            <person name="Medema M.H."/>
            <person name="Devos D.P."/>
            <person name="Kaster A.-K."/>
            <person name="Ovreas L."/>
            <person name="Rohde M."/>
            <person name="Galperin M.Y."/>
            <person name="Jogler C."/>
        </authorList>
    </citation>
    <scope>NUCLEOTIDE SEQUENCE [LARGE SCALE GENOMIC DNA]</scope>
    <source>
        <strain evidence="4 5">Mal4</strain>
    </source>
</reference>
<dbReference type="Gene3D" id="1.25.40.10">
    <property type="entry name" value="Tetratricopeptide repeat domain"/>
    <property type="match status" value="3"/>
</dbReference>
<dbReference type="InterPro" id="IPR011990">
    <property type="entry name" value="TPR-like_helical_dom_sf"/>
</dbReference>
<dbReference type="Pfam" id="PF13174">
    <property type="entry name" value="TPR_6"/>
    <property type="match status" value="1"/>
</dbReference>
<organism evidence="4 5">
    <name type="scientific">Maioricimonas rarisocia</name>
    <dbReference type="NCBI Taxonomy" id="2528026"/>
    <lineage>
        <taxon>Bacteria</taxon>
        <taxon>Pseudomonadati</taxon>
        <taxon>Planctomycetota</taxon>
        <taxon>Planctomycetia</taxon>
        <taxon>Planctomycetales</taxon>
        <taxon>Planctomycetaceae</taxon>
        <taxon>Maioricimonas</taxon>
    </lineage>
</organism>
<name>A0A517Z6V8_9PLAN</name>
<keyword evidence="2" id="KW-0472">Membrane</keyword>
<dbReference type="InterPro" id="IPR019734">
    <property type="entry name" value="TPR_rpt"/>
</dbReference>
<dbReference type="AlphaFoldDB" id="A0A517Z6V8"/>
<dbReference type="RefSeq" id="WP_197444343.1">
    <property type="nucleotide sequence ID" value="NZ_CP036275.1"/>
</dbReference>
<dbReference type="EMBL" id="CP036275">
    <property type="protein sequence ID" value="QDU38174.1"/>
    <property type="molecule type" value="Genomic_DNA"/>
</dbReference>
<gene>
    <name evidence="4" type="ORF">Mal4_24980</name>
</gene>
<proteinExistence type="predicted"/>
<feature type="signal peptide" evidence="3">
    <location>
        <begin position="1"/>
        <end position="26"/>
    </location>
</feature>
<evidence type="ECO:0000256" key="1">
    <source>
        <dbReference type="SAM" id="MobiDB-lite"/>
    </source>
</evidence>
<feature type="transmembrane region" description="Helical" evidence="2">
    <location>
        <begin position="1071"/>
        <end position="1091"/>
    </location>
</feature>
<sequence length="1122" mass="125356" precursor="true">MMSSRSAALVTLGLLILAGLTRPAHAAEPYLEFVQGLRERGYYDVALQYLGEIEQDANLPQDVRDRIPYERGVVLLEGARRLNNLDEQRKQLDKAQASFEQFVTDAPQHPLAGQANTERGRILMEKARVEIWDADDPANEGNRDAFRERARGYVQKAREIFQAAHDQHKAAWEKYPVFIPEEEKQARNARAEAEALYMQAQLDLAQCGYWEAQTYDRESAKWRELLTQASLDFEEIHTKYRSQIAGLYARLWQGKCFEEMDEIRMALGIYNELLEHDPNTASMQALQDQTLRFRLICLNHDKRKDYQLVVQEATDWLNEARSRARTTVGQGIKWELARALEHLGTDRTFSEAQQKNFLSQALNHARAINRYPGELKAPSGALIQRLMVALDRPEGDPKDFDTAYGLASQLLEETKSLNTQIEQAITKGQKKEAVELQTTLRATAAEMTRLYDIALKLADSGTDVDQVMIARLRLAWGYFLQEKFYESATVSGYVVLKYGSEFGEIAREAAFLQLVAFNHAYVNAPQDQRQFETDQIIAAAELLIEKFPNSDRATDARTTVANVYWNAKDYVKAAEWWAAVPSTATGFAKSQVQAGQAYWTAYTEAVGLPAAERPDAEALSDLRDKAETFIAKGVAEFEKQTPADAYPSELILGKLTLAQIRNLTGVYTTDKESGTVGAVELLTAEPHAVTTAVAVPEGQQRPQDPNNIKSSKIASFAYQQLLRAYIGMRDLDKAREARASLESAAAGDDAGALTQVYVAFGQELQRELEQLKAADETERLNEVRAGFESFLNDLFARKDGQTFNSLLWIAETYASLGEATEEDPTKSSQYFDKAASTYRDMLERAAADSTFFSKPQQESVVKLRLADSRRRQGDFEAAEQVMLEVVAENPNVPNVQFEAARLYQDWAASGQVDAWQKYETAIDGRSEPAPVWGWAKTAQLLQRNLMVNRGDEKLEQMHLDARYNLGESYYQFAREQSDDAAREKLLEKAHYAVEAFVRISGDLPDEEFERFDELYQKILADQGQPVVSLAEVVGTGPAAKPADGKPGPAKTAQATQTAAEGAPRESGGTNMLMVILLLVVGAGMVGGIYYMSVSQSKKRHAAVAAAAEKSGGKPRRRSKARV</sequence>
<feature type="chain" id="PRO_5021773045" description="Tetratricopeptide repeat protein" evidence="3">
    <location>
        <begin position="27"/>
        <end position="1122"/>
    </location>
</feature>
<keyword evidence="5" id="KW-1185">Reference proteome</keyword>
<feature type="region of interest" description="Disordered" evidence="1">
    <location>
        <begin position="1037"/>
        <end position="1065"/>
    </location>
</feature>
<keyword evidence="2" id="KW-0812">Transmembrane</keyword>
<evidence type="ECO:0008006" key="6">
    <source>
        <dbReference type="Google" id="ProtNLM"/>
    </source>
</evidence>
<dbReference type="SUPFAM" id="SSF48452">
    <property type="entry name" value="TPR-like"/>
    <property type="match status" value="1"/>
</dbReference>
<evidence type="ECO:0000313" key="4">
    <source>
        <dbReference type="EMBL" id="QDU38174.1"/>
    </source>
</evidence>
<keyword evidence="2" id="KW-1133">Transmembrane helix</keyword>
<protein>
    <recommendedName>
        <fullName evidence="6">Tetratricopeptide repeat protein</fullName>
    </recommendedName>
</protein>
<accession>A0A517Z6V8</accession>
<keyword evidence="3" id="KW-0732">Signal</keyword>
<dbReference type="Proteomes" id="UP000320496">
    <property type="component" value="Chromosome"/>
</dbReference>